<evidence type="ECO:0000313" key="1">
    <source>
        <dbReference type="EMBL" id="QDT03338.1"/>
    </source>
</evidence>
<reference evidence="1 2" key="1">
    <citation type="submission" date="2019-02" db="EMBL/GenBank/DDBJ databases">
        <title>Deep-cultivation of Planctomycetes and their phenomic and genomic characterization uncovers novel biology.</title>
        <authorList>
            <person name="Wiegand S."/>
            <person name="Jogler M."/>
            <person name="Boedeker C."/>
            <person name="Pinto D."/>
            <person name="Vollmers J."/>
            <person name="Rivas-Marin E."/>
            <person name="Kohn T."/>
            <person name="Peeters S.H."/>
            <person name="Heuer A."/>
            <person name="Rast P."/>
            <person name="Oberbeckmann S."/>
            <person name="Bunk B."/>
            <person name="Jeske O."/>
            <person name="Meyerdierks A."/>
            <person name="Storesund J.E."/>
            <person name="Kallscheuer N."/>
            <person name="Luecker S."/>
            <person name="Lage O.M."/>
            <person name="Pohl T."/>
            <person name="Merkel B.J."/>
            <person name="Hornburger P."/>
            <person name="Mueller R.-W."/>
            <person name="Bruemmer F."/>
            <person name="Labrenz M."/>
            <person name="Spormann A.M."/>
            <person name="Op den Camp H."/>
            <person name="Overmann J."/>
            <person name="Amann R."/>
            <person name="Jetten M.S.M."/>
            <person name="Mascher T."/>
            <person name="Medema M.H."/>
            <person name="Devos D.P."/>
            <person name="Kaster A.-K."/>
            <person name="Ovreas L."/>
            <person name="Rohde M."/>
            <person name="Galperin M.Y."/>
            <person name="Jogler C."/>
        </authorList>
    </citation>
    <scope>NUCLEOTIDE SEQUENCE [LARGE SCALE GENOMIC DNA]</scope>
    <source>
        <strain evidence="1 2">K22_7</strain>
    </source>
</reference>
<sequence>MTVDRLWNSYSQATDLGAEYQRIYESEKDRIAAIVAEEGLEYEYIEDYRSFSINPAVRRSWEPFDAS</sequence>
<dbReference type="RefSeq" id="WP_218933856.1">
    <property type="nucleotide sequence ID" value="NZ_CP036525.1"/>
</dbReference>
<dbReference type="KEGG" id="rlc:K227x_17200"/>
<evidence type="ECO:0000313" key="2">
    <source>
        <dbReference type="Proteomes" id="UP000318538"/>
    </source>
</evidence>
<keyword evidence="2" id="KW-1185">Reference proteome</keyword>
<gene>
    <name evidence="1" type="ORF">K227x_17200</name>
</gene>
<organism evidence="1 2">
    <name type="scientific">Rubripirellula lacrimiformis</name>
    <dbReference type="NCBI Taxonomy" id="1930273"/>
    <lineage>
        <taxon>Bacteria</taxon>
        <taxon>Pseudomonadati</taxon>
        <taxon>Planctomycetota</taxon>
        <taxon>Planctomycetia</taxon>
        <taxon>Pirellulales</taxon>
        <taxon>Pirellulaceae</taxon>
        <taxon>Rubripirellula</taxon>
    </lineage>
</organism>
<name>A0A517N8K5_9BACT</name>
<dbReference type="EMBL" id="CP036525">
    <property type="protein sequence ID" value="QDT03338.1"/>
    <property type="molecule type" value="Genomic_DNA"/>
</dbReference>
<proteinExistence type="predicted"/>
<protein>
    <submittedName>
        <fullName evidence="1">Uncharacterized protein</fullName>
    </submittedName>
</protein>
<dbReference type="AlphaFoldDB" id="A0A517N8K5"/>
<dbReference type="Proteomes" id="UP000318538">
    <property type="component" value="Chromosome"/>
</dbReference>
<accession>A0A517N8K5</accession>